<evidence type="ECO:0008006" key="5">
    <source>
        <dbReference type="Google" id="ProtNLM"/>
    </source>
</evidence>
<gene>
    <name evidence="3" type="ORF">SOCE26_044330</name>
</gene>
<sequence length="188" mass="18367">MNLFTALCASVASALAAGCALDPGGPGDDGAEDVGSAAQALSPDGQGGLRPQTAVPSSCAHDACEAVNAEALNMTTSCGDPCVEAICAADPRCCTPFCTSTAQCQARVEAGSVCTVTGRCTLPAGATCPPGTRMQSGTCTGVWSAACVALVATHCPGKTCGGPAPTSDGAGGVQVQDWEITYSCADAE</sequence>
<feature type="chain" id="PRO_5014752790" description="Secreted protein" evidence="2">
    <location>
        <begin position="17"/>
        <end position="188"/>
    </location>
</feature>
<feature type="region of interest" description="Disordered" evidence="1">
    <location>
        <begin position="28"/>
        <end position="52"/>
    </location>
</feature>
<dbReference type="AlphaFoldDB" id="A0A2L0EUM4"/>
<dbReference type="EMBL" id="CP012673">
    <property type="protein sequence ID" value="AUX42993.1"/>
    <property type="molecule type" value="Genomic_DNA"/>
</dbReference>
<evidence type="ECO:0000313" key="3">
    <source>
        <dbReference type="EMBL" id="AUX42993.1"/>
    </source>
</evidence>
<reference evidence="3 4" key="1">
    <citation type="submission" date="2015-09" db="EMBL/GenBank/DDBJ databases">
        <title>Sorangium comparison.</title>
        <authorList>
            <person name="Zaburannyi N."/>
            <person name="Bunk B."/>
            <person name="Overmann J."/>
            <person name="Mueller R."/>
        </authorList>
    </citation>
    <scope>NUCLEOTIDE SEQUENCE [LARGE SCALE GENOMIC DNA]</scope>
    <source>
        <strain evidence="3 4">So ce26</strain>
    </source>
</reference>
<evidence type="ECO:0000256" key="1">
    <source>
        <dbReference type="SAM" id="MobiDB-lite"/>
    </source>
</evidence>
<proteinExistence type="predicted"/>
<feature type="signal peptide" evidence="2">
    <location>
        <begin position="1"/>
        <end position="16"/>
    </location>
</feature>
<dbReference type="RefSeq" id="WP_159397171.1">
    <property type="nucleotide sequence ID" value="NZ_CP012673.1"/>
</dbReference>
<dbReference type="Proteomes" id="UP000238348">
    <property type="component" value="Chromosome"/>
</dbReference>
<name>A0A2L0EUM4_SORCE</name>
<evidence type="ECO:0000256" key="2">
    <source>
        <dbReference type="SAM" id="SignalP"/>
    </source>
</evidence>
<accession>A0A2L0EUM4</accession>
<evidence type="ECO:0000313" key="4">
    <source>
        <dbReference type="Proteomes" id="UP000238348"/>
    </source>
</evidence>
<organism evidence="3 4">
    <name type="scientific">Sorangium cellulosum</name>
    <name type="common">Polyangium cellulosum</name>
    <dbReference type="NCBI Taxonomy" id="56"/>
    <lineage>
        <taxon>Bacteria</taxon>
        <taxon>Pseudomonadati</taxon>
        <taxon>Myxococcota</taxon>
        <taxon>Polyangia</taxon>
        <taxon>Polyangiales</taxon>
        <taxon>Polyangiaceae</taxon>
        <taxon>Sorangium</taxon>
    </lineage>
</organism>
<protein>
    <recommendedName>
        <fullName evidence="5">Secreted protein</fullName>
    </recommendedName>
</protein>
<keyword evidence="2" id="KW-0732">Signal</keyword>